<dbReference type="GO" id="GO:0102208">
    <property type="term" value="F:2-polyprenyl-6-hydroxyphenol methylase activity"/>
    <property type="evidence" value="ECO:0007669"/>
    <property type="project" value="UniProtKB-EC"/>
</dbReference>
<dbReference type="GO" id="GO:0061542">
    <property type="term" value="F:3-demethylubiquinol 3-O-methyltransferase activity"/>
    <property type="evidence" value="ECO:0007669"/>
    <property type="project" value="UniProtKB-EC"/>
</dbReference>
<dbReference type="SUPFAM" id="SSF53335">
    <property type="entry name" value="S-adenosyl-L-methionine-dependent methyltransferases"/>
    <property type="match status" value="1"/>
</dbReference>
<dbReference type="EC" id="2.1.1.222" evidence="2"/>
<comment type="caution">
    <text evidence="2">The sequence shown here is derived from an EMBL/GenBank/DDBJ whole genome shotgun (WGS) entry which is preliminary data.</text>
</comment>
<dbReference type="EMBL" id="JBHUGD010000004">
    <property type="protein sequence ID" value="MFD1948942.1"/>
    <property type="molecule type" value="Genomic_DNA"/>
</dbReference>
<evidence type="ECO:0000313" key="3">
    <source>
        <dbReference type="Proteomes" id="UP001597351"/>
    </source>
</evidence>
<reference evidence="3" key="1">
    <citation type="journal article" date="2019" name="Int. J. Syst. Evol. Microbiol.">
        <title>The Global Catalogue of Microorganisms (GCM) 10K type strain sequencing project: providing services to taxonomists for standard genome sequencing and annotation.</title>
        <authorList>
            <consortium name="The Broad Institute Genomics Platform"/>
            <consortium name="The Broad Institute Genome Sequencing Center for Infectious Disease"/>
            <person name="Wu L."/>
            <person name="Ma J."/>
        </authorList>
    </citation>
    <scope>NUCLEOTIDE SEQUENCE [LARGE SCALE GENOMIC DNA]</scope>
    <source>
        <strain evidence="3">CGMCC 1.12477</strain>
    </source>
</reference>
<dbReference type="CDD" id="cd02440">
    <property type="entry name" value="AdoMet_MTases"/>
    <property type="match status" value="1"/>
</dbReference>
<keyword evidence="2" id="KW-0808">Transferase</keyword>
<evidence type="ECO:0000313" key="2">
    <source>
        <dbReference type="EMBL" id="MFD1948942.1"/>
    </source>
</evidence>
<dbReference type="GO" id="GO:0032259">
    <property type="term" value="P:methylation"/>
    <property type="evidence" value="ECO:0007669"/>
    <property type="project" value="UniProtKB-KW"/>
</dbReference>
<feature type="domain" description="DinB-like" evidence="1">
    <location>
        <begin position="48"/>
        <end position="168"/>
    </location>
</feature>
<name>A0ABW4TTD7_9ACTN</name>
<dbReference type="SUPFAM" id="SSF109854">
    <property type="entry name" value="DinB/YfiT-like putative metalloenzymes"/>
    <property type="match status" value="1"/>
</dbReference>
<dbReference type="InterPro" id="IPR024775">
    <property type="entry name" value="DinB-like"/>
</dbReference>
<dbReference type="InterPro" id="IPR029063">
    <property type="entry name" value="SAM-dependent_MTases_sf"/>
</dbReference>
<dbReference type="Gene3D" id="1.20.120.450">
    <property type="entry name" value="dinb family like domain"/>
    <property type="match status" value="1"/>
</dbReference>
<dbReference type="Gene3D" id="3.40.50.150">
    <property type="entry name" value="Vaccinia Virus protein VP39"/>
    <property type="match status" value="1"/>
</dbReference>
<keyword evidence="3" id="KW-1185">Reference proteome</keyword>
<dbReference type="PANTHER" id="PTHR43861">
    <property type="entry name" value="TRANS-ACONITATE 2-METHYLTRANSFERASE-RELATED"/>
    <property type="match status" value="1"/>
</dbReference>
<dbReference type="RefSeq" id="WP_343921403.1">
    <property type="nucleotide sequence ID" value="NZ_BAAAJT010000003.1"/>
</dbReference>
<organism evidence="2 3">
    <name type="scientific">Nocardioides aestuarii</name>
    <dbReference type="NCBI Taxonomy" id="252231"/>
    <lineage>
        <taxon>Bacteria</taxon>
        <taxon>Bacillati</taxon>
        <taxon>Actinomycetota</taxon>
        <taxon>Actinomycetes</taxon>
        <taxon>Propionibacteriales</taxon>
        <taxon>Nocardioidaceae</taxon>
        <taxon>Nocardioides</taxon>
    </lineage>
</organism>
<dbReference type="Pfam" id="PF13489">
    <property type="entry name" value="Methyltransf_23"/>
    <property type="match status" value="1"/>
</dbReference>
<dbReference type="InterPro" id="IPR034660">
    <property type="entry name" value="DinB/YfiT-like"/>
</dbReference>
<sequence length="376" mass="40936">MTIEPDTKDWTWVLDRPCADCGFDAVGLDPARLPQAIRDNATVWRFVLATDDAAVRPDAHVWSPLEYACHVRDVNLLFADRVDAMLAEDDPTFANWDQDETAVDSDYGSQDPAVVADEVVAAAERVAAAYEAVAGDQWQRPGRRSNGSVFTVDSLGRYHLHDLVHHAHDVSHVTRGITVASYDASAAAYATGQLEPSDDLQAAYDGFAGLLENGARVLEIGSGGGRDADQLEQRGLSVRRTDITPGFVGLLRAAGHEAWVVDPLVDDLADPERDAPYDGVWASASLLHVRREHLPTVLARLAGATRDGGVLHLAVKEGDGARFSVHGHVAGPRHFTFWRAPALRAVLDEAGWDVRSLVRHGGQRDDVWLDVTALRR</sequence>
<accession>A0ABW4TTD7</accession>
<proteinExistence type="predicted"/>
<evidence type="ECO:0000259" key="1">
    <source>
        <dbReference type="Pfam" id="PF12867"/>
    </source>
</evidence>
<protein>
    <submittedName>
        <fullName evidence="2">Class I SAM-dependent methyltransferase</fullName>
        <ecNumber evidence="2">2.1.1.222</ecNumber>
        <ecNumber evidence="2">2.1.1.64</ecNumber>
    </submittedName>
</protein>
<dbReference type="Pfam" id="PF12867">
    <property type="entry name" value="DinB_2"/>
    <property type="match status" value="1"/>
</dbReference>
<keyword evidence="2" id="KW-0489">Methyltransferase</keyword>
<gene>
    <name evidence="2" type="ORF">ACFSDE_19215</name>
</gene>
<dbReference type="Proteomes" id="UP001597351">
    <property type="component" value="Unassembled WGS sequence"/>
</dbReference>
<dbReference type="PANTHER" id="PTHR43861:SF1">
    <property type="entry name" value="TRANS-ACONITATE 2-METHYLTRANSFERASE"/>
    <property type="match status" value="1"/>
</dbReference>
<dbReference type="EC" id="2.1.1.64" evidence="2"/>